<evidence type="ECO:0000256" key="3">
    <source>
        <dbReference type="ARBA" id="ARBA00012257"/>
    </source>
</evidence>
<feature type="domain" description="Oxo-4-hydroxy-4-carboxy-5-ureidoimidazoline decarboxylase" evidence="8">
    <location>
        <begin position="24"/>
        <end position="193"/>
    </location>
</feature>
<dbReference type="PANTHER" id="PTHR43466:SF1">
    <property type="entry name" value="2-OXO-4-HYDROXY-4-CARBOXY-5-UREIDOIMIDAZOLINE DECARBOXYLASE-RELATED"/>
    <property type="match status" value="1"/>
</dbReference>
<dbReference type="SUPFAM" id="SSF158694">
    <property type="entry name" value="UraD-Like"/>
    <property type="match status" value="1"/>
</dbReference>
<proteinExistence type="predicted"/>
<dbReference type="InterPro" id="IPR018020">
    <property type="entry name" value="OHCU_decarboxylase"/>
</dbReference>
<feature type="region of interest" description="Disordered" evidence="7">
    <location>
        <begin position="102"/>
        <end position="123"/>
    </location>
</feature>
<dbReference type="EMBL" id="JANBPT010000709">
    <property type="protein sequence ID" value="KAJ1914028.1"/>
    <property type="molecule type" value="Genomic_DNA"/>
</dbReference>
<comment type="catalytic activity">
    <reaction evidence="1">
        <text>5-hydroxy-2-oxo-4-ureido-2,5-dihydro-1H-imidazole-5-carboxylate + H(+) = (S)-allantoin + CO2</text>
        <dbReference type="Rhea" id="RHEA:26301"/>
        <dbReference type="ChEBI" id="CHEBI:15378"/>
        <dbReference type="ChEBI" id="CHEBI:15678"/>
        <dbReference type="ChEBI" id="CHEBI:16526"/>
        <dbReference type="ChEBI" id="CHEBI:58639"/>
        <dbReference type="EC" id="4.1.1.97"/>
    </reaction>
</comment>
<dbReference type="AlphaFoldDB" id="A0A9W8DQG8"/>
<comment type="pathway">
    <text evidence="2">Purine metabolism; urate degradation; (S)-allantoin from urate: step 3/3.</text>
</comment>
<protein>
    <recommendedName>
        <fullName evidence="3">2-oxo-4-hydroxy-4-carboxy-5-ureidoimidazoline decarboxylase</fullName>
        <ecNumber evidence="3">4.1.1.97</ecNumber>
    </recommendedName>
</protein>
<dbReference type="PANTHER" id="PTHR43466">
    <property type="entry name" value="2-OXO-4-HYDROXY-4-CARBOXY-5-UREIDOIMIDAZOLINE DECARBOXYLASE-RELATED"/>
    <property type="match status" value="1"/>
</dbReference>
<dbReference type="GO" id="GO:0005777">
    <property type="term" value="C:peroxisome"/>
    <property type="evidence" value="ECO:0007669"/>
    <property type="project" value="TreeGrafter"/>
</dbReference>
<sequence length="201" mass="22104">MGDVATSTAAGLPRLPALDELNTSTLSEFRAAMNVFFESADVLGDRLYRCRPFTSYPAVLQAADGLLRNAAALSDAERVAVINAHPRLGSRDLEQLSVLSRAEQSGGLPGAPGARTEPEPREVGTKRALLETFAQLNRAYEEKYGFRFLIFVDGRSKEELLPVFQDRLHNSSREKEMETALHDTIHIAGSRLRVLLPADQP</sequence>
<keyword evidence="4" id="KW-0659">Purine metabolism</keyword>
<evidence type="ECO:0000256" key="7">
    <source>
        <dbReference type="SAM" id="MobiDB-lite"/>
    </source>
</evidence>
<organism evidence="9 10">
    <name type="scientific">Tieghemiomyces parasiticus</name>
    <dbReference type="NCBI Taxonomy" id="78921"/>
    <lineage>
        <taxon>Eukaryota</taxon>
        <taxon>Fungi</taxon>
        <taxon>Fungi incertae sedis</taxon>
        <taxon>Zoopagomycota</taxon>
        <taxon>Kickxellomycotina</taxon>
        <taxon>Dimargaritomycetes</taxon>
        <taxon>Dimargaritales</taxon>
        <taxon>Dimargaritaceae</taxon>
        <taxon>Tieghemiomyces</taxon>
    </lineage>
</organism>
<evidence type="ECO:0000256" key="6">
    <source>
        <dbReference type="ARBA" id="ARBA00023239"/>
    </source>
</evidence>
<dbReference type="GO" id="GO:0051997">
    <property type="term" value="F:2-oxo-4-hydroxy-4-carboxy-5-ureidoimidazoline decarboxylase activity"/>
    <property type="evidence" value="ECO:0007669"/>
    <property type="project" value="UniProtKB-EC"/>
</dbReference>
<dbReference type="GO" id="GO:0006144">
    <property type="term" value="P:purine nucleobase metabolic process"/>
    <property type="evidence" value="ECO:0007669"/>
    <property type="project" value="UniProtKB-KW"/>
</dbReference>
<evidence type="ECO:0000313" key="9">
    <source>
        <dbReference type="EMBL" id="KAJ1914028.1"/>
    </source>
</evidence>
<keyword evidence="6" id="KW-0456">Lyase</keyword>
<accession>A0A9W8DQG8</accession>
<reference evidence="9" key="1">
    <citation type="submission" date="2022-07" db="EMBL/GenBank/DDBJ databases">
        <title>Phylogenomic reconstructions and comparative analyses of Kickxellomycotina fungi.</title>
        <authorList>
            <person name="Reynolds N.K."/>
            <person name="Stajich J.E."/>
            <person name="Barry K."/>
            <person name="Grigoriev I.V."/>
            <person name="Crous P."/>
            <person name="Smith M.E."/>
        </authorList>
    </citation>
    <scope>NUCLEOTIDE SEQUENCE</scope>
    <source>
        <strain evidence="9">RSA 861</strain>
    </source>
</reference>
<evidence type="ECO:0000256" key="2">
    <source>
        <dbReference type="ARBA" id="ARBA00004754"/>
    </source>
</evidence>
<dbReference type="Pfam" id="PF09349">
    <property type="entry name" value="OHCU_decarbox"/>
    <property type="match status" value="1"/>
</dbReference>
<dbReference type="Gene3D" id="1.10.3330.10">
    <property type="entry name" value="Oxo-4-hydroxy-4-carboxy-5-ureidoimidazoline decarboxylase"/>
    <property type="match status" value="1"/>
</dbReference>
<dbReference type="EC" id="4.1.1.97" evidence="3"/>
<evidence type="ECO:0000256" key="4">
    <source>
        <dbReference type="ARBA" id="ARBA00022631"/>
    </source>
</evidence>
<evidence type="ECO:0000256" key="5">
    <source>
        <dbReference type="ARBA" id="ARBA00022793"/>
    </source>
</evidence>
<dbReference type="InterPro" id="IPR036778">
    <property type="entry name" value="OHCU_decarboxylase_sf"/>
</dbReference>
<keyword evidence="10" id="KW-1185">Reference proteome</keyword>
<dbReference type="Proteomes" id="UP001150569">
    <property type="component" value="Unassembled WGS sequence"/>
</dbReference>
<dbReference type="GO" id="GO:0019628">
    <property type="term" value="P:urate catabolic process"/>
    <property type="evidence" value="ECO:0007669"/>
    <property type="project" value="TreeGrafter"/>
</dbReference>
<evidence type="ECO:0000313" key="10">
    <source>
        <dbReference type="Proteomes" id="UP001150569"/>
    </source>
</evidence>
<gene>
    <name evidence="9" type="ORF">IWQ60_008977</name>
</gene>
<comment type="caution">
    <text evidence="9">The sequence shown here is derived from an EMBL/GenBank/DDBJ whole genome shotgun (WGS) entry which is preliminary data.</text>
</comment>
<evidence type="ECO:0000259" key="8">
    <source>
        <dbReference type="Pfam" id="PF09349"/>
    </source>
</evidence>
<evidence type="ECO:0000256" key="1">
    <source>
        <dbReference type="ARBA" id="ARBA00001163"/>
    </source>
</evidence>
<keyword evidence="5" id="KW-0210">Decarboxylase</keyword>
<name>A0A9W8DQG8_9FUNG</name>
<dbReference type="OrthoDB" id="5398391at2759"/>